<dbReference type="AlphaFoldDB" id="A0A1I7ENV6"/>
<dbReference type="EMBL" id="FPBH01000039">
    <property type="protein sequence ID" value="SFU25603.1"/>
    <property type="molecule type" value="Genomic_DNA"/>
</dbReference>
<evidence type="ECO:0000256" key="1">
    <source>
        <dbReference type="SAM" id="MobiDB-lite"/>
    </source>
</evidence>
<proteinExistence type="predicted"/>
<gene>
    <name evidence="2" type="ORF">SAMN05192563_10397</name>
</gene>
<evidence type="ECO:0000313" key="2">
    <source>
        <dbReference type="EMBL" id="SFU25603.1"/>
    </source>
</evidence>
<feature type="region of interest" description="Disordered" evidence="1">
    <location>
        <begin position="47"/>
        <end position="75"/>
    </location>
</feature>
<protein>
    <recommendedName>
        <fullName evidence="4">Arc-like DNA binding domain-containing protein</fullName>
    </recommendedName>
</protein>
<evidence type="ECO:0008006" key="4">
    <source>
        <dbReference type="Google" id="ProtNLM"/>
    </source>
</evidence>
<evidence type="ECO:0000313" key="3">
    <source>
        <dbReference type="Proteomes" id="UP000198844"/>
    </source>
</evidence>
<dbReference type="Proteomes" id="UP000198844">
    <property type="component" value="Unassembled WGS sequence"/>
</dbReference>
<reference evidence="2 3" key="1">
    <citation type="submission" date="2016-10" db="EMBL/GenBank/DDBJ databases">
        <authorList>
            <person name="de Groot N.N."/>
        </authorList>
    </citation>
    <scope>NUCLEOTIDE SEQUENCE [LARGE SCALE GENOMIC DNA]</scope>
    <source>
        <strain evidence="2 3">LMG 27731</strain>
    </source>
</reference>
<accession>A0A1I7ENV6</accession>
<organism evidence="2 3">
    <name type="scientific">Paraburkholderia aspalathi</name>
    <dbReference type="NCBI Taxonomy" id="1324617"/>
    <lineage>
        <taxon>Bacteria</taxon>
        <taxon>Pseudomonadati</taxon>
        <taxon>Pseudomonadota</taxon>
        <taxon>Betaproteobacteria</taxon>
        <taxon>Burkholderiales</taxon>
        <taxon>Burkholderiaceae</taxon>
        <taxon>Paraburkholderia</taxon>
    </lineage>
</organism>
<sequence>MGDIVRSQCRLPRELNEWLIDRAKQEARSKNAQLIVELRTRRAELEDEAVSNECASDALPASPTSRQEAVSEGDLIGSHRAGRILAR</sequence>
<name>A0A1I7ENV6_9BURK</name>